<dbReference type="Proteomes" id="UP001500393">
    <property type="component" value="Unassembled WGS sequence"/>
</dbReference>
<dbReference type="InterPro" id="IPR025406">
    <property type="entry name" value="DUF4132"/>
</dbReference>
<evidence type="ECO:0000313" key="3">
    <source>
        <dbReference type="Proteomes" id="UP001500393"/>
    </source>
</evidence>
<sequence>MGELVGRRDGADVGVPQVWSEALGKVLARLDDRVGGLAEAVENYVLTGSPESALAKVEKIHSAAGTLVVHPYQFGEYDETYKALQAGSGSVPDDVLLRWARVLEAAWQSAGYYAAFEPVGGGRWAEALLVHLTLIGSAPTDRLPVELPVDHEQLERMLALTGADPSDLLVQAFRHSANRHAADRRASLRSLIGFEAAVRRHADVLRTAMTGRRVADQLAALEVLGPLSPELLSLFPAELARMATSSSAQVRSQAAAPIAKIDAVEPLKAIAAGGKPDERREALRLLRSRSDAGLKEWARDQATADRSLAVRALAEEWDQAGAETEVPGVGVSGIAGVEVPAIDWKVPVTDELRAHLLRFQTALNSSVDRVNSSHQAQVQGWSQRRLDDEALASLIEALEAGRPPVHSQTIAGIWEYSFDQTAEHLLVSPLLGPAGLTILLNHLGLLSSYGHLTNLAVRAFNALHGVSGSPTFLELSTMLDQMGADGPKIVFGDYSRVYHVLGQGWPDEDIAPFVLLNLTLVTEALTPNPSGSSLTNLSPLAAFRALATLPSTPPLVVDALFALALGSRKTEHGPAQEALARVPGIGDRVVTALSDGKADVRTAAAQWLPRLGHSAAVPALEAAVAREKKDVPKGAMLDALQAFGQPVEKYLTPESLAKQAAAGLAKGLPKELGWLRWEAVPAVRWADSGEAMAPEVLKWFVVQAVKAKSPEPNVILRKYCSLLDPVDREAFGQYLLEAWLAEDLRPVDHDEAHRLAEQEAQWAHSYGGGGGLSVAELTARYLPSMAGRPAGSAIGAKGVLAVAAACAGERAAAPVARYLKEWYGMRAAQGKALIAMLGWIEHPGATQLMLSIGSRFRTKSFQEEATRQAEALAERKGWTLGELADRTIPAAGFDESGVIELSYGDRTFTAVLLPSLTVELRSSDGRKISALPAPRQSDDEERVKASKKALTLAKKELKAIVQLQTARLYEALCTERTWRFDDWQLYLNRHPVVRHLTQRLAWVATTADGATVVRPLDDGTLTDVNDEEVSLPPDAMLAIAHDSLLDEATVQAWQEHLADYEVAPLFQQFGKGTFTLPEDQAGVRASTDFEGHLLEAFALRGRAGKLGYTRGLTEDAGWFYTYEKRFPTLGLTAVVEFTGNPLPEENRTVALKNLRFVRTVQGGEPSTLQLGEVPSVLLSEAYNDVRLMAADGTGFDPEWEKKSEY</sequence>
<gene>
    <name evidence="2" type="ORF">GCM10009789_46990</name>
</gene>
<dbReference type="InterPro" id="IPR004155">
    <property type="entry name" value="PBS_lyase_HEAT"/>
</dbReference>
<keyword evidence="3" id="KW-1185">Reference proteome</keyword>
<dbReference type="RefSeq" id="WP_344217342.1">
    <property type="nucleotide sequence ID" value="NZ_BAAAOS010000032.1"/>
</dbReference>
<name>A0ABN2DXH6_9ACTN</name>
<accession>A0ABN2DXH6</accession>
<dbReference type="Gene3D" id="1.25.10.10">
    <property type="entry name" value="Leucine-rich Repeat Variant"/>
    <property type="match status" value="1"/>
</dbReference>
<dbReference type="InterPro" id="IPR011989">
    <property type="entry name" value="ARM-like"/>
</dbReference>
<dbReference type="Pfam" id="PF13569">
    <property type="entry name" value="DUF4132"/>
    <property type="match status" value="1"/>
</dbReference>
<dbReference type="InterPro" id="IPR016024">
    <property type="entry name" value="ARM-type_fold"/>
</dbReference>
<organism evidence="2 3">
    <name type="scientific">Kribbella sancticallisti</name>
    <dbReference type="NCBI Taxonomy" id="460087"/>
    <lineage>
        <taxon>Bacteria</taxon>
        <taxon>Bacillati</taxon>
        <taxon>Actinomycetota</taxon>
        <taxon>Actinomycetes</taxon>
        <taxon>Propionibacteriales</taxon>
        <taxon>Kribbellaceae</taxon>
        <taxon>Kribbella</taxon>
    </lineage>
</organism>
<proteinExistence type="predicted"/>
<feature type="domain" description="DUF4132" evidence="1">
    <location>
        <begin position="925"/>
        <end position="1108"/>
    </location>
</feature>
<evidence type="ECO:0000259" key="1">
    <source>
        <dbReference type="Pfam" id="PF13569"/>
    </source>
</evidence>
<dbReference type="EMBL" id="BAAAOS010000032">
    <property type="protein sequence ID" value="GAA1588056.1"/>
    <property type="molecule type" value="Genomic_DNA"/>
</dbReference>
<comment type="caution">
    <text evidence="2">The sequence shown here is derived from an EMBL/GenBank/DDBJ whole genome shotgun (WGS) entry which is preliminary data.</text>
</comment>
<dbReference type="SMART" id="SM00567">
    <property type="entry name" value="EZ_HEAT"/>
    <property type="match status" value="2"/>
</dbReference>
<reference evidence="2 3" key="1">
    <citation type="journal article" date="2019" name="Int. J. Syst. Evol. Microbiol.">
        <title>The Global Catalogue of Microorganisms (GCM) 10K type strain sequencing project: providing services to taxonomists for standard genome sequencing and annotation.</title>
        <authorList>
            <consortium name="The Broad Institute Genomics Platform"/>
            <consortium name="The Broad Institute Genome Sequencing Center for Infectious Disease"/>
            <person name="Wu L."/>
            <person name="Ma J."/>
        </authorList>
    </citation>
    <scope>NUCLEOTIDE SEQUENCE [LARGE SCALE GENOMIC DNA]</scope>
    <source>
        <strain evidence="2 3">JCM 14969</strain>
    </source>
</reference>
<evidence type="ECO:0000313" key="2">
    <source>
        <dbReference type="EMBL" id="GAA1588056.1"/>
    </source>
</evidence>
<dbReference type="SUPFAM" id="SSF48371">
    <property type="entry name" value="ARM repeat"/>
    <property type="match status" value="2"/>
</dbReference>
<protein>
    <recommendedName>
        <fullName evidence="1">DUF4132 domain-containing protein</fullName>
    </recommendedName>
</protein>